<evidence type="ECO:0000256" key="4">
    <source>
        <dbReference type="ARBA" id="ARBA00022741"/>
    </source>
</evidence>
<reference evidence="13 14" key="1">
    <citation type="submission" date="2022-01" db="EMBL/GenBank/DDBJ databases">
        <title>Whole genome-based taxonomy of the Shewanellaceae.</title>
        <authorList>
            <person name="Martin-Rodriguez A.J."/>
        </authorList>
    </citation>
    <scope>NUCLEOTIDE SEQUENCE [LARGE SCALE GENOMIC DNA]</scope>
    <source>
        <strain evidence="13 14">DSM 17177</strain>
    </source>
</reference>
<dbReference type="PROSITE" id="PS51192">
    <property type="entry name" value="HELICASE_ATP_BIND_1"/>
    <property type="match status" value="1"/>
</dbReference>
<evidence type="ECO:0000256" key="10">
    <source>
        <dbReference type="RuleBase" id="RU364115"/>
    </source>
</evidence>
<keyword evidence="5 10" id="KW-0680">Restriction system</keyword>
<keyword evidence="14" id="KW-1185">Reference proteome</keyword>
<dbReference type="Pfam" id="PF04313">
    <property type="entry name" value="HSDR_N"/>
    <property type="match status" value="1"/>
</dbReference>
<feature type="domain" description="Helicase ATP-binding" evidence="12">
    <location>
        <begin position="283"/>
        <end position="448"/>
    </location>
</feature>
<keyword evidence="8 10" id="KW-0067">ATP-binding</keyword>
<keyword evidence="6 13" id="KW-0255">Endonuclease</keyword>
<dbReference type="InterPro" id="IPR055180">
    <property type="entry name" value="HsdR_RecA-like_helicase_dom_2"/>
</dbReference>
<evidence type="ECO:0000259" key="12">
    <source>
        <dbReference type="PROSITE" id="PS51192"/>
    </source>
</evidence>
<keyword evidence="11" id="KW-0175">Coiled coil</keyword>
<dbReference type="InterPro" id="IPR027417">
    <property type="entry name" value="P-loop_NTPase"/>
</dbReference>
<comment type="function">
    <text evidence="10">Subunit R is required for both nuclease and ATPase activities, but not for modification.</text>
</comment>
<protein>
    <recommendedName>
        <fullName evidence="10">Type I restriction enzyme endonuclease subunit</fullName>
        <shortName evidence="10">R protein</shortName>
        <ecNumber evidence="10">3.1.21.3</ecNumber>
    </recommendedName>
</protein>
<keyword evidence="7 10" id="KW-0378">Hydrolase</keyword>
<dbReference type="SMART" id="SM00487">
    <property type="entry name" value="DEXDc"/>
    <property type="match status" value="1"/>
</dbReference>
<dbReference type="Pfam" id="PF22679">
    <property type="entry name" value="T1R_D3-like"/>
    <property type="match status" value="1"/>
</dbReference>
<evidence type="ECO:0000256" key="1">
    <source>
        <dbReference type="ARBA" id="ARBA00000851"/>
    </source>
</evidence>
<dbReference type="Pfam" id="PF11867">
    <property type="entry name" value="T1RH-like_C"/>
    <property type="match status" value="1"/>
</dbReference>
<dbReference type="PANTHER" id="PTHR30195:SF15">
    <property type="entry name" value="TYPE I RESTRICTION ENZYME HINDI ENDONUCLEASE SUBUNIT"/>
    <property type="match status" value="1"/>
</dbReference>
<dbReference type="EC" id="3.1.21.3" evidence="10"/>
<proteinExistence type="inferred from homology"/>
<comment type="subunit">
    <text evidence="10">The type I restriction/modification system is composed of three polypeptides R, M and S.</text>
</comment>
<dbReference type="Gene3D" id="3.40.50.300">
    <property type="entry name" value="P-loop containing nucleotide triphosphate hydrolases"/>
    <property type="match status" value="2"/>
</dbReference>
<evidence type="ECO:0000256" key="11">
    <source>
        <dbReference type="SAM" id="Coils"/>
    </source>
</evidence>
<dbReference type="InterPro" id="IPR021810">
    <property type="entry name" value="T1RH-like_C"/>
</dbReference>
<dbReference type="EMBL" id="JAKIKS010000028">
    <property type="protein sequence ID" value="MCL1124685.1"/>
    <property type="molecule type" value="Genomic_DNA"/>
</dbReference>
<evidence type="ECO:0000256" key="5">
    <source>
        <dbReference type="ARBA" id="ARBA00022747"/>
    </source>
</evidence>
<evidence type="ECO:0000256" key="2">
    <source>
        <dbReference type="ARBA" id="ARBA00008598"/>
    </source>
</evidence>
<comment type="caution">
    <text evidence="13">The sequence shown here is derived from an EMBL/GenBank/DDBJ whole genome shotgun (WGS) entry which is preliminary data.</text>
</comment>
<organism evidence="13 14">
    <name type="scientific">Shewanella surugensis</name>
    <dbReference type="NCBI Taxonomy" id="212020"/>
    <lineage>
        <taxon>Bacteria</taxon>
        <taxon>Pseudomonadati</taxon>
        <taxon>Pseudomonadota</taxon>
        <taxon>Gammaproteobacteria</taxon>
        <taxon>Alteromonadales</taxon>
        <taxon>Shewanellaceae</taxon>
        <taxon>Shewanella</taxon>
    </lineage>
</organism>
<dbReference type="GO" id="GO:0004519">
    <property type="term" value="F:endonuclease activity"/>
    <property type="evidence" value="ECO:0007669"/>
    <property type="project" value="UniProtKB-KW"/>
</dbReference>
<dbReference type="SUPFAM" id="SSF52540">
    <property type="entry name" value="P-loop containing nucleoside triphosphate hydrolases"/>
    <property type="match status" value="1"/>
</dbReference>
<dbReference type="CDD" id="cd18030">
    <property type="entry name" value="DEXHc_RE_I_HsdR"/>
    <property type="match status" value="1"/>
</dbReference>
<dbReference type="InterPro" id="IPR040980">
    <property type="entry name" value="SWI2_SNF2"/>
</dbReference>
<keyword evidence="3" id="KW-0540">Nuclease</keyword>
<feature type="coiled-coil region" evidence="11">
    <location>
        <begin position="491"/>
        <end position="518"/>
    </location>
</feature>
<evidence type="ECO:0000256" key="3">
    <source>
        <dbReference type="ARBA" id="ARBA00022722"/>
    </source>
</evidence>
<dbReference type="InterPro" id="IPR004473">
    <property type="entry name" value="Restrct_endonuc_typeI_HsdR"/>
</dbReference>
<dbReference type="CDD" id="cd18800">
    <property type="entry name" value="SF2_C_EcoR124I-like"/>
    <property type="match status" value="1"/>
</dbReference>
<evidence type="ECO:0000313" key="13">
    <source>
        <dbReference type="EMBL" id="MCL1124685.1"/>
    </source>
</evidence>
<dbReference type="NCBIfam" id="TIGR00348">
    <property type="entry name" value="hsdR"/>
    <property type="match status" value="1"/>
</dbReference>
<accession>A0ABT0LAL2</accession>
<dbReference type="PANTHER" id="PTHR30195">
    <property type="entry name" value="TYPE I SITE-SPECIFIC DEOXYRIBONUCLEASE PROTEIN SUBUNIT M AND R"/>
    <property type="match status" value="1"/>
</dbReference>
<dbReference type="RefSeq" id="WP_248939963.1">
    <property type="nucleotide sequence ID" value="NZ_JAKIKS010000028.1"/>
</dbReference>
<gene>
    <name evidence="13" type="ORF">L2764_09380</name>
</gene>
<evidence type="ECO:0000256" key="6">
    <source>
        <dbReference type="ARBA" id="ARBA00022759"/>
    </source>
</evidence>
<dbReference type="Gene3D" id="3.90.1570.50">
    <property type="match status" value="1"/>
</dbReference>
<evidence type="ECO:0000313" key="14">
    <source>
        <dbReference type="Proteomes" id="UP001203423"/>
    </source>
</evidence>
<comment type="catalytic activity">
    <reaction evidence="1 10">
        <text>Endonucleolytic cleavage of DNA to give random double-stranded fragments with terminal 5'-phosphates, ATP is simultaneously hydrolyzed.</text>
        <dbReference type="EC" id="3.1.21.3"/>
    </reaction>
</comment>
<dbReference type="Proteomes" id="UP001203423">
    <property type="component" value="Unassembled WGS sequence"/>
</dbReference>
<keyword evidence="9 10" id="KW-0238">DNA-binding</keyword>
<evidence type="ECO:0000256" key="9">
    <source>
        <dbReference type="ARBA" id="ARBA00023125"/>
    </source>
</evidence>
<keyword evidence="4 10" id="KW-0547">Nucleotide-binding</keyword>
<dbReference type="CDD" id="cd22332">
    <property type="entry name" value="HsdR_N"/>
    <property type="match status" value="1"/>
</dbReference>
<comment type="similarity">
    <text evidence="2 10">Belongs to the HsdR family.</text>
</comment>
<evidence type="ECO:0000256" key="7">
    <source>
        <dbReference type="ARBA" id="ARBA00022801"/>
    </source>
</evidence>
<dbReference type="Pfam" id="PF18766">
    <property type="entry name" value="SWI2_SNF2"/>
    <property type="match status" value="1"/>
</dbReference>
<dbReference type="InterPro" id="IPR014001">
    <property type="entry name" value="Helicase_ATP-bd"/>
</dbReference>
<name>A0ABT0LAL2_9GAMM</name>
<dbReference type="InterPro" id="IPR007409">
    <property type="entry name" value="Restrct_endonuc_type1_HsdR_N"/>
</dbReference>
<dbReference type="InterPro" id="IPR051268">
    <property type="entry name" value="Type-I_R_enzyme_R_subunit"/>
</dbReference>
<sequence length="1083" mass="124803">MAMTEDTLVQQVTADYLLNELQWDASVMGMYERLGKEGDFGRESEKDIILTRYLGEKLIALNPSLPEVVYQEALRLVCEMPSSTNILAVNKEKYSLHKNGVEVSYLNDKGDRVKKRLRLFDFDNYENNHFLLVREFWVKGDIYRRRADLVGFVNGIPLLFMEVKNVHKDIRAAYEQNLADYKDTIPHLFYHNAFIILGNGIDAKIGSVSSKFEHFNDWKRLKENEPGVVDMETLLKGTCSKTSLMDIFENFTLFDQSSGRLVKIVARNHQYLGVSRAIDAVINHGERLGKLGVFWHTQGSGKSYSIVFFAQMVHRKLGGNYTFVVLTDREDLDTQIYKTFAGSGVVDNDKDPCRADSGKTLKELIGQQKAFVFTLIQKFNEKVDPLKPYSKRDDIIVITDEAHRTQYGTLSLNMRNALPNASFIGFTGTPLFKDDEITKKVFGDYVSTYDFQRAVEDKATVPLYYDARGEELIFTDEDGNEHTVADPKGINERIAEKLEELEIDDVDVQQRLERELKRDYHIITSTSRLDQIAQDFVAHYANGWETGKAMFVCLDKITCVRMHKLIDFYWLQEIKAKERELSSVADEQDLAWRERQLAWMKETLMAVVVSEEQGEVAKFEKWDLDIRPHRLLIKTGFELKDGSRLDMEEAFKTNEHPFRVAIVCAMWLTGFDVPTLSTLYLDKPLKAHTLMQAIARANRVAEGKNNGLIVDYSGILKNLRKALATFAGAGDEGHGGEEGENEPAKPNEELLQSLNESISFAAEFLRKHDFELSRIITETGFVKNAAIAQAKEVININDETRKRFEVIAREVFNKFKACINVPGINDYRDLRDAINVLYKSLQADKEKADISDIMKELYKIVDGSIDTTYKIKEPKSDSERIYDISKIDFERLRQEFAKSERKNTTVQSLKHAVENKLARLMMQNPLRTDYQEHYEKLVREYNQEKDRVVIEKTFEALIKFNEELSHEEKRALREGVDEESLVLFDLLSKPNLKPREIAKIKQVATALLSTLKAERLKVANWQQKESSRDAVKQQIYDFLYDERTGLPIDQYEEDEISDITERVFLHIYRAYPELPSPIYSAQH</sequence>
<evidence type="ECO:0000256" key="8">
    <source>
        <dbReference type="ARBA" id="ARBA00022840"/>
    </source>
</evidence>